<feature type="chain" id="PRO_5046931468" evidence="1">
    <location>
        <begin position="32"/>
        <end position="384"/>
    </location>
</feature>
<name>A0ABP3KU60_9ACTN</name>
<dbReference type="GO" id="GO:0016787">
    <property type="term" value="F:hydrolase activity"/>
    <property type="evidence" value="ECO:0007669"/>
    <property type="project" value="UniProtKB-KW"/>
</dbReference>
<dbReference type="InterPro" id="IPR012338">
    <property type="entry name" value="Beta-lactam/transpept-like"/>
</dbReference>
<dbReference type="SUPFAM" id="SSF56601">
    <property type="entry name" value="beta-lactamase/transpeptidase-like"/>
    <property type="match status" value="1"/>
</dbReference>
<evidence type="ECO:0000256" key="1">
    <source>
        <dbReference type="SAM" id="SignalP"/>
    </source>
</evidence>
<dbReference type="PANTHER" id="PTHR46825">
    <property type="entry name" value="D-ALANYL-D-ALANINE-CARBOXYPEPTIDASE/ENDOPEPTIDASE AMPH"/>
    <property type="match status" value="1"/>
</dbReference>
<evidence type="ECO:0000313" key="4">
    <source>
        <dbReference type="Proteomes" id="UP001499895"/>
    </source>
</evidence>
<dbReference type="Pfam" id="PF00144">
    <property type="entry name" value="Beta-lactamase"/>
    <property type="match status" value="1"/>
</dbReference>
<keyword evidence="3" id="KW-0378">Hydrolase</keyword>
<dbReference type="PANTHER" id="PTHR46825:SF7">
    <property type="entry name" value="D-ALANYL-D-ALANINE CARBOXYPEPTIDASE"/>
    <property type="match status" value="1"/>
</dbReference>
<gene>
    <name evidence="3" type="ORF">GCM10009544_53350</name>
</gene>
<dbReference type="Gene3D" id="3.40.710.10">
    <property type="entry name" value="DD-peptidase/beta-lactamase superfamily"/>
    <property type="match status" value="1"/>
</dbReference>
<dbReference type="InterPro" id="IPR001466">
    <property type="entry name" value="Beta-lactam-related"/>
</dbReference>
<proteinExistence type="predicted"/>
<dbReference type="EMBL" id="BAAAHB010000086">
    <property type="protein sequence ID" value="GAA0485078.1"/>
    <property type="molecule type" value="Genomic_DNA"/>
</dbReference>
<dbReference type="RefSeq" id="WP_344095430.1">
    <property type="nucleotide sequence ID" value="NZ_BAAAHB010000086.1"/>
</dbReference>
<organism evidence="3 4">
    <name type="scientific">Streptomyces stramineus</name>
    <dbReference type="NCBI Taxonomy" id="173861"/>
    <lineage>
        <taxon>Bacteria</taxon>
        <taxon>Bacillati</taxon>
        <taxon>Actinomycetota</taxon>
        <taxon>Actinomycetes</taxon>
        <taxon>Kitasatosporales</taxon>
        <taxon>Streptomycetaceae</taxon>
        <taxon>Streptomyces</taxon>
    </lineage>
</organism>
<accession>A0ABP3KU60</accession>
<protein>
    <submittedName>
        <fullName evidence="3">Serine hydrolase domain-containing protein</fullName>
    </submittedName>
</protein>
<reference evidence="4" key="1">
    <citation type="journal article" date="2019" name="Int. J. Syst. Evol. Microbiol.">
        <title>The Global Catalogue of Microorganisms (GCM) 10K type strain sequencing project: providing services to taxonomists for standard genome sequencing and annotation.</title>
        <authorList>
            <consortium name="The Broad Institute Genomics Platform"/>
            <consortium name="The Broad Institute Genome Sequencing Center for Infectious Disease"/>
            <person name="Wu L."/>
            <person name="Ma J."/>
        </authorList>
    </citation>
    <scope>NUCLEOTIDE SEQUENCE [LARGE SCALE GENOMIC DNA]</scope>
    <source>
        <strain evidence="4">JCM 10649</strain>
    </source>
</reference>
<evidence type="ECO:0000313" key="3">
    <source>
        <dbReference type="EMBL" id="GAA0485078.1"/>
    </source>
</evidence>
<evidence type="ECO:0000259" key="2">
    <source>
        <dbReference type="Pfam" id="PF00144"/>
    </source>
</evidence>
<keyword evidence="1" id="KW-0732">Signal</keyword>
<feature type="domain" description="Beta-lactamase-related" evidence="2">
    <location>
        <begin position="47"/>
        <end position="347"/>
    </location>
</feature>
<feature type="signal peptide" evidence="1">
    <location>
        <begin position="1"/>
        <end position="31"/>
    </location>
</feature>
<sequence>MALRTIRAALWATVMTAALAGALPAPASAQAAPSGRAGGHERAQAALDAAVGKGVPGALARVQDGGGPWVGAAGAAEMDTDRKPRAGERFRAGSVGKSFVATVVLQLEAEGRLDSDDTVEKWLPGLVRGNGNDGSKITVRQLLNHTSGIYSYTADPAVHLGGMAFLKHRYDTWKPEQLVRIAMAHRPYFPPGSDWTYSNTNYTLAAMVVERVTGRPYESEARQRIIKPLGLRSTFLPGADSKVPGPAGRGYTGFADDPELKAHDVTEFNPSVYWANGDLISTTGDLDRFYSALLRGVLLPPAQMKEMTTTRPIGTSGYVGAGLGLVTYRTSCGTELWGHNGSVPGTEVAALSTRDGSHRIVTHFSTDVFLTTPATADIIDAEFC</sequence>
<keyword evidence="4" id="KW-1185">Reference proteome</keyword>
<dbReference type="Proteomes" id="UP001499895">
    <property type="component" value="Unassembled WGS sequence"/>
</dbReference>
<dbReference type="InterPro" id="IPR050491">
    <property type="entry name" value="AmpC-like"/>
</dbReference>
<comment type="caution">
    <text evidence="3">The sequence shown here is derived from an EMBL/GenBank/DDBJ whole genome shotgun (WGS) entry which is preliminary data.</text>
</comment>